<dbReference type="CDD" id="cd01949">
    <property type="entry name" value="GGDEF"/>
    <property type="match status" value="1"/>
</dbReference>
<dbReference type="EC" id="2.7.7.65" evidence="2"/>
<dbReference type="RefSeq" id="WP_248949020.1">
    <property type="nucleotide sequence ID" value="NZ_JAKILB010000002.1"/>
</dbReference>
<dbReference type="InterPro" id="IPR000160">
    <property type="entry name" value="GGDEF_dom"/>
</dbReference>
<dbReference type="NCBIfam" id="TIGR00254">
    <property type="entry name" value="GGDEF"/>
    <property type="match status" value="1"/>
</dbReference>
<dbReference type="InterPro" id="IPR043128">
    <property type="entry name" value="Rev_trsase/Diguanyl_cyclase"/>
</dbReference>
<comment type="catalytic activity">
    <reaction evidence="3">
        <text>2 GTP = 3',3'-c-di-GMP + 2 diphosphate</text>
        <dbReference type="Rhea" id="RHEA:24898"/>
        <dbReference type="ChEBI" id="CHEBI:33019"/>
        <dbReference type="ChEBI" id="CHEBI:37565"/>
        <dbReference type="ChEBI" id="CHEBI:58805"/>
        <dbReference type="EC" id="2.7.7.65"/>
    </reaction>
</comment>
<feature type="domain" description="GGDEF" evidence="5">
    <location>
        <begin position="206"/>
        <end position="338"/>
    </location>
</feature>
<evidence type="ECO:0000259" key="5">
    <source>
        <dbReference type="PROSITE" id="PS50887"/>
    </source>
</evidence>
<dbReference type="FunFam" id="3.30.70.270:FF:000001">
    <property type="entry name" value="Diguanylate cyclase domain protein"/>
    <property type="match status" value="1"/>
</dbReference>
<dbReference type="Gene3D" id="3.30.70.270">
    <property type="match status" value="1"/>
</dbReference>
<comment type="caution">
    <text evidence="6">The sequence shown here is derived from an EMBL/GenBank/DDBJ whole genome shotgun (WGS) entry which is preliminary data.</text>
</comment>
<sequence length="354" mass="39514">MDRQYFSVKPQDEGLFDINSRQRVLKFILIVSLITFLPLSIKNFVIGETLLACFLVAFELVLLIEIIAVLRLKHSLWRYKPSLFFLSISMVLTVDSFGTLGTYWVFPVVVTVVFLVPRKLALITNGVIIVGSIFTIIPHQEPTVTLRFVLALLFSVSIAHCVVETLRQLQSKLSYLSTRDSLTGALNRHQMEISLQAATRKAALGQQTCIAIIDIDYFKKVNDLHGHDVGDQVIKSVVELVNSNSRQTDLLFRLGGDEFLLLFDNTKQESALTVTQNIRNKTIAGLAIQCPQIAEVTLSIGIAQSIANETSEVWVKRADMALYAAKKAGRNQVKVSVISEYYPDKLVNIQSAAK</sequence>
<keyword evidence="4" id="KW-0812">Transmembrane</keyword>
<dbReference type="InterPro" id="IPR050469">
    <property type="entry name" value="Diguanylate_Cyclase"/>
</dbReference>
<protein>
    <recommendedName>
        <fullName evidence="2">diguanylate cyclase</fullName>
        <ecNumber evidence="2">2.7.7.65</ecNumber>
    </recommendedName>
</protein>
<dbReference type="GO" id="GO:0005886">
    <property type="term" value="C:plasma membrane"/>
    <property type="evidence" value="ECO:0007669"/>
    <property type="project" value="TreeGrafter"/>
</dbReference>
<dbReference type="SUPFAM" id="SSF55073">
    <property type="entry name" value="Nucleotide cyclase"/>
    <property type="match status" value="1"/>
</dbReference>
<feature type="transmembrane region" description="Helical" evidence="4">
    <location>
        <begin position="82"/>
        <end position="106"/>
    </location>
</feature>
<dbReference type="GO" id="GO:0043709">
    <property type="term" value="P:cell adhesion involved in single-species biofilm formation"/>
    <property type="evidence" value="ECO:0007669"/>
    <property type="project" value="TreeGrafter"/>
</dbReference>
<dbReference type="Pfam" id="PF00990">
    <property type="entry name" value="GGDEF"/>
    <property type="match status" value="1"/>
</dbReference>
<dbReference type="EMBL" id="JAKILB010000002">
    <property type="protein sequence ID" value="MCL1137909.1"/>
    <property type="molecule type" value="Genomic_DNA"/>
</dbReference>
<evidence type="ECO:0000313" key="7">
    <source>
        <dbReference type="Proteomes" id="UP001139293"/>
    </source>
</evidence>
<dbReference type="GO" id="GO:0052621">
    <property type="term" value="F:diguanylate cyclase activity"/>
    <property type="evidence" value="ECO:0007669"/>
    <property type="project" value="UniProtKB-EC"/>
</dbReference>
<accession>A0A9X1Z958</accession>
<feature type="transmembrane region" description="Helical" evidence="4">
    <location>
        <begin position="118"/>
        <end position="137"/>
    </location>
</feature>
<feature type="transmembrane region" description="Helical" evidence="4">
    <location>
        <begin position="47"/>
        <end position="70"/>
    </location>
</feature>
<dbReference type="PROSITE" id="PS50887">
    <property type="entry name" value="GGDEF"/>
    <property type="match status" value="1"/>
</dbReference>
<feature type="transmembrane region" description="Helical" evidence="4">
    <location>
        <begin position="24"/>
        <end position="41"/>
    </location>
</feature>
<evidence type="ECO:0000313" key="6">
    <source>
        <dbReference type="EMBL" id="MCL1137909.1"/>
    </source>
</evidence>
<feature type="transmembrane region" description="Helical" evidence="4">
    <location>
        <begin position="144"/>
        <end position="166"/>
    </location>
</feature>
<keyword evidence="4" id="KW-0472">Membrane</keyword>
<dbReference type="Proteomes" id="UP001139293">
    <property type="component" value="Unassembled WGS sequence"/>
</dbReference>
<comment type="cofactor">
    <cofactor evidence="1">
        <name>Mg(2+)</name>
        <dbReference type="ChEBI" id="CHEBI:18420"/>
    </cofactor>
</comment>
<organism evidence="6 7">
    <name type="scientific">Shewanella pneumatophori</name>
    <dbReference type="NCBI Taxonomy" id="314092"/>
    <lineage>
        <taxon>Bacteria</taxon>
        <taxon>Pseudomonadati</taxon>
        <taxon>Pseudomonadota</taxon>
        <taxon>Gammaproteobacteria</taxon>
        <taxon>Alteromonadales</taxon>
        <taxon>Shewanellaceae</taxon>
        <taxon>Shewanella</taxon>
    </lineage>
</organism>
<dbReference type="PANTHER" id="PTHR45138:SF9">
    <property type="entry name" value="DIGUANYLATE CYCLASE DGCM-RELATED"/>
    <property type="match status" value="1"/>
</dbReference>
<gene>
    <name evidence="6" type="ORF">L2740_05010</name>
</gene>
<keyword evidence="4" id="KW-1133">Transmembrane helix</keyword>
<evidence type="ECO:0000256" key="2">
    <source>
        <dbReference type="ARBA" id="ARBA00012528"/>
    </source>
</evidence>
<dbReference type="InterPro" id="IPR029787">
    <property type="entry name" value="Nucleotide_cyclase"/>
</dbReference>
<evidence type="ECO:0000256" key="3">
    <source>
        <dbReference type="ARBA" id="ARBA00034247"/>
    </source>
</evidence>
<reference evidence="6" key="1">
    <citation type="submission" date="2022-01" db="EMBL/GenBank/DDBJ databases">
        <title>Whole genome-based taxonomy of the Shewanellaceae.</title>
        <authorList>
            <person name="Martin-Rodriguez A.J."/>
        </authorList>
    </citation>
    <scope>NUCLEOTIDE SEQUENCE</scope>
    <source>
        <strain evidence="6">KCTC 23973</strain>
    </source>
</reference>
<evidence type="ECO:0000256" key="1">
    <source>
        <dbReference type="ARBA" id="ARBA00001946"/>
    </source>
</evidence>
<dbReference type="AlphaFoldDB" id="A0A9X1Z958"/>
<keyword evidence="7" id="KW-1185">Reference proteome</keyword>
<dbReference type="SMART" id="SM00267">
    <property type="entry name" value="GGDEF"/>
    <property type="match status" value="1"/>
</dbReference>
<name>A0A9X1Z958_9GAMM</name>
<dbReference type="PANTHER" id="PTHR45138">
    <property type="entry name" value="REGULATORY COMPONENTS OF SENSORY TRANSDUCTION SYSTEM"/>
    <property type="match status" value="1"/>
</dbReference>
<evidence type="ECO:0000256" key="4">
    <source>
        <dbReference type="SAM" id="Phobius"/>
    </source>
</evidence>
<proteinExistence type="predicted"/>
<dbReference type="GO" id="GO:1902201">
    <property type="term" value="P:negative regulation of bacterial-type flagellum-dependent cell motility"/>
    <property type="evidence" value="ECO:0007669"/>
    <property type="project" value="TreeGrafter"/>
</dbReference>